<keyword evidence="1" id="KW-1133">Transmembrane helix</keyword>
<evidence type="ECO:0000256" key="1">
    <source>
        <dbReference type="SAM" id="Phobius"/>
    </source>
</evidence>
<feature type="transmembrane region" description="Helical" evidence="1">
    <location>
        <begin position="6"/>
        <end position="25"/>
    </location>
</feature>
<feature type="domain" description="Transposase IS116/IS110/IS902 C-terminal" evidence="2">
    <location>
        <begin position="4"/>
        <end position="37"/>
    </location>
</feature>
<reference evidence="3 4" key="1">
    <citation type="submission" date="2018-08" db="EMBL/GenBank/DDBJ databases">
        <title>Murine metabolic-syndrome-specific gut microbial biobank.</title>
        <authorList>
            <person name="Liu C."/>
        </authorList>
    </citation>
    <scope>NUCLEOTIDE SEQUENCE [LARGE SCALE GENOMIC DNA]</scope>
    <source>
        <strain evidence="3 4">583</strain>
    </source>
</reference>
<comment type="caution">
    <text evidence="3">The sequence shown here is derived from an EMBL/GenBank/DDBJ whole genome shotgun (WGS) entry which is preliminary data.</text>
</comment>
<keyword evidence="4" id="KW-1185">Reference proteome</keyword>
<gene>
    <name evidence="3" type="ORF">D3Z33_13110</name>
</gene>
<dbReference type="Pfam" id="PF02371">
    <property type="entry name" value="Transposase_20"/>
    <property type="match status" value="1"/>
</dbReference>
<proteinExistence type="predicted"/>
<keyword evidence="1" id="KW-0472">Membrane</keyword>
<dbReference type="EMBL" id="QXXA01000015">
    <property type="protein sequence ID" value="NBI07794.1"/>
    <property type="molecule type" value="Genomic_DNA"/>
</dbReference>
<name>A0A845R0M5_9CLOT</name>
<dbReference type="Proteomes" id="UP000467132">
    <property type="component" value="Unassembled WGS sequence"/>
</dbReference>
<organism evidence="3 4">
    <name type="scientific">Senegalia massiliensis</name>
    <dbReference type="NCBI Taxonomy" id="1720316"/>
    <lineage>
        <taxon>Bacteria</taxon>
        <taxon>Bacillati</taxon>
        <taxon>Bacillota</taxon>
        <taxon>Clostridia</taxon>
        <taxon>Eubacteriales</taxon>
        <taxon>Clostridiaceae</taxon>
        <taxon>Senegalia</taxon>
    </lineage>
</organism>
<dbReference type="OrthoDB" id="9811278at2"/>
<dbReference type="GO" id="GO:0006313">
    <property type="term" value="P:DNA transposition"/>
    <property type="evidence" value="ECO:0007669"/>
    <property type="project" value="InterPro"/>
</dbReference>
<evidence type="ECO:0000259" key="2">
    <source>
        <dbReference type="Pfam" id="PF02371"/>
    </source>
</evidence>
<dbReference type="GO" id="GO:0004803">
    <property type="term" value="F:transposase activity"/>
    <property type="evidence" value="ECO:0007669"/>
    <property type="project" value="InterPro"/>
</dbReference>
<sequence length="40" mass="4651">MIQSKGVGFISTVTLICEIYDFLVFKNHKHFFAYLSLILL</sequence>
<dbReference type="RefSeq" id="WP_160198264.1">
    <property type="nucleotide sequence ID" value="NZ_QXXA01000015.1"/>
</dbReference>
<dbReference type="AlphaFoldDB" id="A0A845R0M5"/>
<keyword evidence="1" id="KW-0812">Transmembrane</keyword>
<accession>A0A845R0M5</accession>
<dbReference type="InterPro" id="IPR003346">
    <property type="entry name" value="Transposase_20"/>
</dbReference>
<evidence type="ECO:0000313" key="4">
    <source>
        <dbReference type="Proteomes" id="UP000467132"/>
    </source>
</evidence>
<protein>
    <recommendedName>
        <fullName evidence="2">Transposase IS116/IS110/IS902 C-terminal domain-containing protein</fullName>
    </recommendedName>
</protein>
<evidence type="ECO:0000313" key="3">
    <source>
        <dbReference type="EMBL" id="NBI07794.1"/>
    </source>
</evidence>
<dbReference type="GO" id="GO:0003677">
    <property type="term" value="F:DNA binding"/>
    <property type="evidence" value="ECO:0007669"/>
    <property type="project" value="InterPro"/>
</dbReference>